<dbReference type="AlphaFoldDB" id="A0A0A3IVN2"/>
<dbReference type="PANTHER" id="PTHR42776:SF27">
    <property type="entry name" value="DIPEPTIDYL PEPTIDASE FAMILY MEMBER 6"/>
    <property type="match status" value="1"/>
</dbReference>
<keyword evidence="4" id="KW-1185">Reference proteome</keyword>
<dbReference type="GO" id="GO:0006508">
    <property type="term" value="P:proteolysis"/>
    <property type="evidence" value="ECO:0007669"/>
    <property type="project" value="InterPro"/>
</dbReference>
<organism evidence="3 4">
    <name type="scientific">Ureibacillus massiliensis 4400831 = CIP 108448 = CCUG 49529</name>
    <dbReference type="NCBI Taxonomy" id="1211035"/>
    <lineage>
        <taxon>Bacteria</taxon>
        <taxon>Bacillati</taxon>
        <taxon>Bacillota</taxon>
        <taxon>Bacilli</taxon>
        <taxon>Bacillales</taxon>
        <taxon>Caryophanaceae</taxon>
        <taxon>Ureibacillus</taxon>
    </lineage>
</organism>
<sequence>MKDNGSIESIRLYPSPNKNVQINEIIYWSNGLKVKGLLAKPLFADSVEPLLYLRGGLQSVGAVRPARIAQFAQQGFIVFAPYYRGNRGGQGRDEFAGEDRFDAVYGVDVLKQFTNSEKVHVYGFSRGGLMALWTAILRDDIKSVVTWSGVSNVSYMYIEREDMRRTLKRIIGGSPTKVKELYEQRTPLYHINQIEAPVLIIHGMNDINVSIDQAYFLENALKSENKIYETWYYPELTHHYPPLQNRKTVRVICEWMKTK</sequence>
<feature type="domain" description="Peptidase S9 prolyl oligopeptidase catalytic" evidence="2">
    <location>
        <begin position="67"/>
        <end position="257"/>
    </location>
</feature>
<dbReference type="eggNOG" id="COG1506">
    <property type="taxonomic scope" value="Bacteria"/>
</dbReference>
<keyword evidence="1" id="KW-0378">Hydrolase</keyword>
<dbReference type="OrthoDB" id="9812921at2"/>
<name>A0A0A3IVN2_9BACL</name>
<dbReference type="SUPFAM" id="SSF53474">
    <property type="entry name" value="alpha/beta-Hydrolases"/>
    <property type="match status" value="1"/>
</dbReference>
<evidence type="ECO:0000313" key="3">
    <source>
        <dbReference type="EMBL" id="KGR88814.1"/>
    </source>
</evidence>
<dbReference type="GO" id="GO:0004252">
    <property type="term" value="F:serine-type endopeptidase activity"/>
    <property type="evidence" value="ECO:0007669"/>
    <property type="project" value="TreeGrafter"/>
</dbReference>
<dbReference type="PANTHER" id="PTHR42776">
    <property type="entry name" value="SERINE PEPTIDASE S9 FAMILY MEMBER"/>
    <property type="match status" value="1"/>
</dbReference>
<evidence type="ECO:0000259" key="2">
    <source>
        <dbReference type="Pfam" id="PF00326"/>
    </source>
</evidence>
<dbReference type="EMBL" id="JPVQ01000058">
    <property type="protein sequence ID" value="KGR88814.1"/>
    <property type="molecule type" value="Genomic_DNA"/>
</dbReference>
<protein>
    <submittedName>
        <fullName evidence="3">Peptidase</fullName>
    </submittedName>
</protein>
<evidence type="ECO:0000256" key="1">
    <source>
        <dbReference type="ARBA" id="ARBA00022801"/>
    </source>
</evidence>
<dbReference type="Proteomes" id="UP000030595">
    <property type="component" value="Unassembled WGS sequence"/>
</dbReference>
<evidence type="ECO:0000313" key="4">
    <source>
        <dbReference type="Proteomes" id="UP000030595"/>
    </source>
</evidence>
<gene>
    <name evidence="3" type="ORF">CD30_17980</name>
</gene>
<dbReference type="Gene3D" id="3.40.50.1820">
    <property type="entry name" value="alpha/beta hydrolase"/>
    <property type="match status" value="1"/>
</dbReference>
<dbReference type="Pfam" id="PF00326">
    <property type="entry name" value="Peptidase_S9"/>
    <property type="match status" value="1"/>
</dbReference>
<reference evidence="3 4" key="1">
    <citation type="submission" date="2014-02" db="EMBL/GenBank/DDBJ databases">
        <title>Draft genome sequence of Lysinibacillus massiliensis CCUG 49529.</title>
        <authorList>
            <person name="Zhang F."/>
            <person name="Wang G."/>
            <person name="Zhang L."/>
        </authorList>
    </citation>
    <scope>NUCLEOTIDE SEQUENCE [LARGE SCALE GENOMIC DNA]</scope>
    <source>
        <strain evidence="3 4">CCUG 49529</strain>
    </source>
</reference>
<dbReference type="InterPro" id="IPR001375">
    <property type="entry name" value="Peptidase_S9_cat"/>
</dbReference>
<accession>A0A0A3IVN2</accession>
<proteinExistence type="predicted"/>
<comment type="caution">
    <text evidence="3">The sequence shown here is derived from an EMBL/GenBank/DDBJ whole genome shotgun (WGS) entry which is preliminary data.</text>
</comment>
<dbReference type="RefSeq" id="WP_036179770.1">
    <property type="nucleotide sequence ID" value="NZ_AVCZ01000058.1"/>
</dbReference>
<dbReference type="InterPro" id="IPR029058">
    <property type="entry name" value="AB_hydrolase_fold"/>
</dbReference>